<comment type="caution">
    <text evidence="1">The sequence shown here is derived from an EMBL/GenBank/DDBJ whole genome shotgun (WGS) entry which is preliminary data.</text>
</comment>
<dbReference type="EMBL" id="LAZR01000358">
    <property type="protein sequence ID" value="KKN72621.1"/>
    <property type="molecule type" value="Genomic_DNA"/>
</dbReference>
<evidence type="ECO:0000313" key="1">
    <source>
        <dbReference type="EMBL" id="KKN72621.1"/>
    </source>
</evidence>
<sequence>MAQSIDTITLEDVDGCKLIESSTHIGLFNFSLAHDNKLKHRMRRLLKTVVVSKHPLSKTRLLLIRTGRLGVQLYNYSPQFSFYKSKFIYGIHVLLVRLTWNRF</sequence>
<proteinExistence type="predicted"/>
<protein>
    <submittedName>
        <fullName evidence="1">Uncharacterized protein</fullName>
    </submittedName>
</protein>
<organism evidence="1">
    <name type="scientific">marine sediment metagenome</name>
    <dbReference type="NCBI Taxonomy" id="412755"/>
    <lineage>
        <taxon>unclassified sequences</taxon>
        <taxon>metagenomes</taxon>
        <taxon>ecological metagenomes</taxon>
    </lineage>
</organism>
<reference evidence="1" key="1">
    <citation type="journal article" date="2015" name="Nature">
        <title>Complex archaea that bridge the gap between prokaryotes and eukaryotes.</title>
        <authorList>
            <person name="Spang A."/>
            <person name="Saw J.H."/>
            <person name="Jorgensen S.L."/>
            <person name="Zaremba-Niedzwiedzka K."/>
            <person name="Martijn J."/>
            <person name="Lind A.E."/>
            <person name="van Eijk R."/>
            <person name="Schleper C."/>
            <person name="Guy L."/>
            <person name="Ettema T.J."/>
        </authorList>
    </citation>
    <scope>NUCLEOTIDE SEQUENCE</scope>
</reference>
<dbReference type="AlphaFoldDB" id="A0A0F9VGH7"/>
<name>A0A0F9VGH7_9ZZZZ</name>
<accession>A0A0F9VGH7</accession>
<gene>
    <name evidence="1" type="ORF">LCGC14_0408630</name>
</gene>